<keyword evidence="12" id="KW-0804">Transcription</keyword>
<evidence type="ECO:0000256" key="9">
    <source>
        <dbReference type="ARBA" id="ARBA00022833"/>
    </source>
</evidence>
<evidence type="ECO:0000313" key="17">
    <source>
        <dbReference type="EMBL" id="VUZ56690.1"/>
    </source>
</evidence>
<dbReference type="SUPFAM" id="SSF57850">
    <property type="entry name" value="RING/U-box"/>
    <property type="match status" value="1"/>
</dbReference>
<organism evidence="17 18">
    <name type="scientific">Hymenolepis diminuta</name>
    <name type="common">Rat tapeworm</name>
    <dbReference type="NCBI Taxonomy" id="6216"/>
    <lineage>
        <taxon>Eukaryota</taxon>
        <taxon>Metazoa</taxon>
        <taxon>Spiralia</taxon>
        <taxon>Lophotrochozoa</taxon>
        <taxon>Platyhelminthes</taxon>
        <taxon>Cestoda</taxon>
        <taxon>Eucestoda</taxon>
        <taxon>Cyclophyllidea</taxon>
        <taxon>Hymenolepididae</taxon>
        <taxon>Hymenolepis</taxon>
    </lineage>
</organism>
<dbReference type="GO" id="GO:0006325">
    <property type="term" value="P:chromatin organization"/>
    <property type="evidence" value="ECO:0007669"/>
    <property type="project" value="UniProtKB-KW"/>
</dbReference>
<dbReference type="GO" id="GO:0016787">
    <property type="term" value="F:hydrolase activity"/>
    <property type="evidence" value="ECO:0007669"/>
    <property type="project" value="UniProtKB-KW"/>
</dbReference>
<dbReference type="EMBL" id="CABIJS010000708">
    <property type="protein sequence ID" value="VUZ56690.1"/>
    <property type="molecule type" value="Genomic_DNA"/>
</dbReference>
<evidence type="ECO:0000256" key="5">
    <source>
        <dbReference type="ARBA" id="ARBA00022723"/>
    </source>
</evidence>
<feature type="compositionally biased region" description="Polar residues" evidence="15">
    <location>
        <begin position="129"/>
        <end position="147"/>
    </location>
</feature>
<feature type="compositionally biased region" description="Low complexity" evidence="15">
    <location>
        <begin position="148"/>
        <end position="168"/>
    </location>
</feature>
<dbReference type="GO" id="GO:0005634">
    <property type="term" value="C:nucleus"/>
    <property type="evidence" value="ECO:0007669"/>
    <property type="project" value="UniProtKB-SubCell"/>
</dbReference>
<dbReference type="Pfam" id="PF02148">
    <property type="entry name" value="zf-UBP"/>
    <property type="match status" value="1"/>
</dbReference>
<dbReference type="Gene3D" id="3.30.40.10">
    <property type="entry name" value="Zinc/RING finger domain, C3HC4 (zinc finger)"/>
    <property type="match status" value="1"/>
</dbReference>
<keyword evidence="11" id="KW-0805">Transcription regulation</keyword>
<evidence type="ECO:0000256" key="12">
    <source>
        <dbReference type="ARBA" id="ARBA00023163"/>
    </source>
</evidence>
<gene>
    <name evidence="17" type="ORF">WMSIL1_LOCUS14305</name>
</gene>
<evidence type="ECO:0000259" key="16">
    <source>
        <dbReference type="PROSITE" id="PS50271"/>
    </source>
</evidence>
<comment type="cofactor">
    <cofactor evidence="1">
        <name>Zn(2+)</name>
        <dbReference type="ChEBI" id="CHEBI:29105"/>
    </cofactor>
</comment>
<evidence type="ECO:0000256" key="13">
    <source>
        <dbReference type="ARBA" id="ARBA00023242"/>
    </source>
</evidence>
<reference evidence="17 18" key="1">
    <citation type="submission" date="2019-07" db="EMBL/GenBank/DDBJ databases">
        <authorList>
            <person name="Jastrzebski P J."/>
            <person name="Paukszto L."/>
            <person name="Jastrzebski P J."/>
        </authorList>
    </citation>
    <scope>NUCLEOTIDE SEQUENCE [LARGE SCALE GENOMIC DNA]</scope>
    <source>
        <strain evidence="17 18">WMS-il1</strain>
    </source>
</reference>
<evidence type="ECO:0000256" key="8">
    <source>
        <dbReference type="ARBA" id="ARBA00022801"/>
    </source>
</evidence>
<keyword evidence="13" id="KW-0539">Nucleus</keyword>
<accession>A0A564ZB46</accession>
<keyword evidence="4" id="KW-0678">Repressor</keyword>
<feature type="non-terminal residue" evidence="17">
    <location>
        <position position="1"/>
    </location>
</feature>
<keyword evidence="5" id="KW-0479">Metal-binding</keyword>
<sequence>FTRSCLTLRKVSEIHSKYWSSIFDYSPLDCHLDQTSGTHPLTATNSSITEGNTLTTRTSTEITIPLTVTPNVTTVVSFESTDFSADSSFLLPTVSISTNQIENTNPSFTTTDYQQGEEAMTPSPPPSPISTHSGADPASQSGAGNSNQPSLSQSQQPQPSASTLTPTADAPVPVPGPSTGHSSSSQISSDAMRQLVEFADAGIEDLTTFLGLNSTDPTPDRLFAVEPSLWCPHLELVESASQWHPEVNRPCSQCDNRQENWVCLTCYEVYCGRYAQGHMLEHYNTSQHPIVLSLADLSAWCYACNSYIHNEVLLDAKRALHLAKFGVPMLG</sequence>
<evidence type="ECO:0000256" key="6">
    <source>
        <dbReference type="ARBA" id="ARBA00022737"/>
    </source>
</evidence>
<comment type="subcellular location">
    <subcellularLocation>
        <location evidence="2">Nucleus</location>
    </subcellularLocation>
</comment>
<dbReference type="SMART" id="SM00290">
    <property type="entry name" value="ZnF_UBP"/>
    <property type="match status" value="1"/>
</dbReference>
<dbReference type="InterPro" id="IPR001607">
    <property type="entry name" value="Znf_UBP"/>
</dbReference>
<comment type="similarity">
    <text evidence="3">Belongs to the histone deacetylase family. HD type 2 subfamily.</text>
</comment>
<protein>
    <recommendedName>
        <fullName evidence="16">UBP-type domain-containing protein</fullName>
    </recommendedName>
</protein>
<feature type="region of interest" description="Disordered" evidence="15">
    <location>
        <begin position="100"/>
        <end position="189"/>
    </location>
</feature>
<keyword evidence="7 14" id="KW-0863">Zinc-finger</keyword>
<evidence type="ECO:0000256" key="1">
    <source>
        <dbReference type="ARBA" id="ARBA00001947"/>
    </source>
</evidence>
<proteinExistence type="inferred from homology"/>
<keyword evidence="8" id="KW-0378">Hydrolase</keyword>
<evidence type="ECO:0000256" key="4">
    <source>
        <dbReference type="ARBA" id="ARBA00022491"/>
    </source>
</evidence>
<evidence type="ECO:0000256" key="14">
    <source>
        <dbReference type="PROSITE-ProRule" id="PRU00502"/>
    </source>
</evidence>
<evidence type="ECO:0000256" key="15">
    <source>
        <dbReference type="SAM" id="MobiDB-lite"/>
    </source>
</evidence>
<dbReference type="PANTHER" id="PTHR47665:SF1">
    <property type="entry name" value="HISTONE DEACETYLASE-LIKE PROTEIN"/>
    <property type="match status" value="1"/>
</dbReference>
<keyword evidence="6" id="KW-0677">Repeat</keyword>
<evidence type="ECO:0000256" key="11">
    <source>
        <dbReference type="ARBA" id="ARBA00023015"/>
    </source>
</evidence>
<dbReference type="FunFam" id="3.30.40.10:FF:000342">
    <property type="entry name" value="Histone deacetylase 6"/>
    <property type="match status" value="1"/>
</dbReference>
<name>A0A564ZB46_HYMDI</name>
<keyword evidence="10" id="KW-0156">Chromatin regulator</keyword>
<feature type="compositionally biased region" description="Low complexity" evidence="15">
    <location>
        <begin position="177"/>
        <end position="189"/>
    </location>
</feature>
<dbReference type="PROSITE" id="PS50271">
    <property type="entry name" value="ZF_UBP"/>
    <property type="match status" value="1"/>
</dbReference>
<feature type="compositionally biased region" description="Polar residues" evidence="15">
    <location>
        <begin position="100"/>
        <end position="114"/>
    </location>
</feature>
<dbReference type="GO" id="GO:0008270">
    <property type="term" value="F:zinc ion binding"/>
    <property type="evidence" value="ECO:0007669"/>
    <property type="project" value="UniProtKB-KW"/>
</dbReference>
<dbReference type="InterPro" id="IPR013083">
    <property type="entry name" value="Znf_RING/FYVE/PHD"/>
</dbReference>
<evidence type="ECO:0000256" key="3">
    <source>
        <dbReference type="ARBA" id="ARBA00007738"/>
    </source>
</evidence>
<dbReference type="PANTHER" id="PTHR47665">
    <property type="entry name" value="HISTONE DEACETYLASE-LIKE PROTEIN"/>
    <property type="match status" value="1"/>
</dbReference>
<feature type="domain" description="UBP-type" evidence="16">
    <location>
        <begin position="229"/>
        <end position="327"/>
    </location>
</feature>
<evidence type="ECO:0000256" key="10">
    <source>
        <dbReference type="ARBA" id="ARBA00022853"/>
    </source>
</evidence>
<evidence type="ECO:0000256" key="2">
    <source>
        <dbReference type="ARBA" id="ARBA00004123"/>
    </source>
</evidence>
<evidence type="ECO:0000313" key="18">
    <source>
        <dbReference type="Proteomes" id="UP000321570"/>
    </source>
</evidence>
<keyword evidence="18" id="KW-1185">Reference proteome</keyword>
<dbReference type="AlphaFoldDB" id="A0A564ZB46"/>
<evidence type="ECO:0000256" key="7">
    <source>
        <dbReference type="ARBA" id="ARBA00022771"/>
    </source>
</evidence>
<dbReference type="Proteomes" id="UP000321570">
    <property type="component" value="Unassembled WGS sequence"/>
</dbReference>
<keyword evidence="9" id="KW-0862">Zinc</keyword>